<gene>
    <name evidence="7" type="primary">mrpl7</name>
    <name evidence="7" type="ORF">Q9L58_008771</name>
</gene>
<evidence type="ECO:0000256" key="2">
    <source>
        <dbReference type="ARBA" id="ARBA00022980"/>
    </source>
</evidence>
<evidence type="ECO:0000259" key="5">
    <source>
        <dbReference type="Pfam" id="PF00281"/>
    </source>
</evidence>
<feature type="region of interest" description="Disordered" evidence="4">
    <location>
        <begin position="71"/>
        <end position="90"/>
    </location>
</feature>
<evidence type="ECO:0000313" key="8">
    <source>
        <dbReference type="Proteomes" id="UP001447188"/>
    </source>
</evidence>
<dbReference type="Proteomes" id="UP001447188">
    <property type="component" value="Unassembled WGS sequence"/>
</dbReference>
<dbReference type="GO" id="GO:0005840">
    <property type="term" value="C:ribosome"/>
    <property type="evidence" value="ECO:0007669"/>
    <property type="project" value="UniProtKB-KW"/>
</dbReference>
<dbReference type="InterPro" id="IPR002132">
    <property type="entry name" value="Ribosomal_uL5"/>
</dbReference>
<feature type="region of interest" description="Disordered" evidence="4">
    <location>
        <begin position="41"/>
        <end position="60"/>
    </location>
</feature>
<feature type="region of interest" description="Disordered" evidence="4">
    <location>
        <begin position="142"/>
        <end position="167"/>
    </location>
</feature>
<evidence type="ECO:0000259" key="6">
    <source>
        <dbReference type="Pfam" id="PF00673"/>
    </source>
</evidence>
<name>A0ABR3G947_9PEZI</name>
<dbReference type="InterPro" id="IPR031310">
    <property type="entry name" value="Ribosomal_uL5_N"/>
</dbReference>
<dbReference type="SUPFAM" id="SSF55282">
    <property type="entry name" value="RL5-like"/>
    <property type="match status" value="1"/>
</dbReference>
<dbReference type="EMBL" id="JBBBZM010000174">
    <property type="protein sequence ID" value="KAL0632333.1"/>
    <property type="molecule type" value="Genomic_DNA"/>
</dbReference>
<keyword evidence="3" id="KW-0687">Ribonucleoprotein</keyword>
<comment type="similarity">
    <text evidence="1">Belongs to the universal ribosomal protein uL5 family.</text>
</comment>
<protein>
    <submittedName>
        <fullName evidence="7">54S ribosomal protein L7, mitochondrial</fullName>
    </submittedName>
</protein>
<dbReference type="InterPro" id="IPR031309">
    <property type="entry name" value="Ribosomal_uL5_C"/>
</dbReference>
<dbReference type="Gene3D" id="3.30.1440.10">
    <property type="match status" value="1"/>
</dbReference>
<keyword evidence="8" id="KW-1185">Reference proteome</keyword>
<dbReference type="Pfam" id="PF00281">
    <property type="entry name" value="Ribosomal_L5"/>
    <property type="match status" value="1"/>
</dbReference>
<evidence type="ECO:0000313" key="7">
    <source>
        <dbReference type="EMBL" id="KAL0632333.1"/>
    </source>
</evidence>
<feature type="domain" description="Large ribosomal subunit protein uL5 C-terminal" evidence="6">
    <location>
        <begin position="228"/>
        <end position="326"/>
    </location>
</feature>
<feature type="compositionally biased region" description="Pro residues" evidence="4">
    <location>
        <begin position="151"/>
        <end position="164"/>
    </location>
</feature>
<sequence>MALRIPGTSALGGLLCPLAQRTLLPTCGARLFSTTQRQAMPLPAEQKVSASSPSKVAGRKRARYQFRPPRFYRGPLHPIQPPSSSAPNSREFVPEPFGAERLQDHYYNDLAPDLLTMTYVHLPPGYKPRDFSFRHREWDGSSEYHKNRGIRPPPGRSAPLPAPRPRTFQNVPKLTGITLHSMVRNAMKDSAYLHAAGMVLQSITGARATVHKSKMNVAAFELRSGKAVAVTSHIKGPLAYRFMSSLVDIVLPRIKDYKGVSGSSGDRTGNIMFGFGPGAVALFPEIEVNYDMYPPKMVPGMHVTVHTSATNDKDAKLLLMSMGVPFYGKMR</sequence>
<feature type="domain" description="Large ribosomal subunit protein uL5 N-terminal" evidence="5">
    <location>
        <begin position="170"/>
        <end position="223"/>
    </location>
</feature>
<proteinExistence type="inferred from homology"/>
<organism evidence="7 8">
    <name type="scientific">Discina gigas</name>
    <dbReference type="NCBI Taxonomy" id="1032678"/>
    <lineage>
        <taxon>Eukaryota</taxon>
        <taxon>Fungi</taxon>
        <taxon>Dikarya</taxon>
        <taxon>Ascomycota</taxon>
        <taxon>Pezizomycotina</taxon>
        <taxon>Pezizomycetes</taxon>
        <taxon>Pezizales</taxon>
        <taxon>Discinaceae</taxon>
        <taxon>Discina</taxon>
    </lineage>
</organism>
<evidence type="ECO:0000256" key="4">
    <source>
        <dbReference type="SAM" id="MobiDB-lite"/>
    </source>
</evidence>
<dbReference type="Pfam" id="PF00673">
    <property type="entry name" value="Ribosomal_L5_C"/>
    <property type="match status" value="1"/>
</dbReference>
<accession>A0ABR3G947</accession>
<dbReference type="PANTHER" id="PTHR11994">
    <property type="entry name" value="60S RIBOSOMAL PROTEIN L11-RELATED"/>
    <property type="match status" value="1"/>
</dbReference>
<comment type="caution">
    <text evidence="7">The sequence shown here is derived from an EMBL/GenBank/DDBJ whole genome shotgun (WGS) entry which is preliminary data.</text>
</comment>
<dbReference type="InterPro" id="IPR022803">
    <property type="entry name" value="Ribosomal_uL5_dom_sf"/>
</dbReference>
<keyword evidence="2 7" id="KW-0689">Ribosomal protein</keyword>
<reference evidence="7 8" key="1">
    <citation type="submission" date="2024-02" db="EMBL/GenBank/DDBJ databases">
        <title>Discinaceae phylogenomics.</title>
        <authorList>
            <person name="Dirks A.C."/>
            <person name="James T.Y."/>
        </authorList>
    </citation>
    <scope>NUCLEOTIDE SEQUENCE [LARGE SCALE GENOMIC DNA]</scope>
    <source>
        <strain evidence="7 8">ACD0624</strain>
    </source>
</reference>
<evidence type="ECO:0000256" key="3">
    <source>
        <dbReference type="ARBA" id="ARBA00023274"/>
    </source>
</evidence>
<evidence type="ECO:0000256" key="1">
    <source>
        <dbReference type="ARBA" id="ARBA00008553"/>
    </source>
</evidence>